<keyword evidence="2" id="KW-0813">Transport</keyword>
<feature type="transmembrane region" description="Helical" evidence="6">
    <location>
        <begin position="278"/>
        <end position="303"/>
    </location>
</feature>
<evidence type="ECO:0000256" key="1">
    <source>
        <dbReference type="ARBA" id="ARBA00004141"/>
    </source>
</evidence>
<keyword evidence="3 6" id="KW-0812">Transmembrane</keyword>
<feature type="transmembrane region" description="Helical" evidence="6">
    <location>
        <begin position="142"/>
        <end position="163"/>
    </location>
</feature>
<evidence type="ECO:0000256" key="6">
    <source>
        <dbReference type="SAM" id="Phobius"/>
    </source>
</evidence>
<reference evidence="7 8" key="1">
    <citation type="submission" date="2021-01" db="EMBL/GenBank/DDBJ databases">
        <title>Draft genome sequence of Micromonospora sp. strain STR1_7.</title>
        <authorList>
            <person name="Karlyshev A."/>
            <person name="Jawad R."/>
        </authorList>
    </citation>
    <scope>NUCLEOTIDE SEQUENCE [LARGE SCALE GENOMIC DNA]</scope>
    <source>
        <strain evidence="7 8">STR1-7</strain>
    </source>
</reference>
<feature type="transmembrane region" description="Helical" evidence="6">
    <location>
        <begin position="309"/>
        <end position="330"/>
    </location>
</feature>
<evidence type="ECO:0000256" key="4">
    <source>
        <dbReference type="ARBA" id="ARBA00022989"/>
    </source>
</evidence>
<dbReference type="InterPro" id="IPR011701">
    <property type="entry name" value="MFS"/>
</dbReference>
<dbReference type="EMBL" id="JAEVHM010000003">
    <property type="protein sequence ID" value="MBM0230721.1"/>
    <property type="molecule type" value="Genomic_DNA"/>
</dbReference>
<evidence type="ECO:0000256" key="3">
    <source>
        <dbReference type="ARBA" id="ARBA00022692"/>
    </source>
</evidence>
<dbReference type="PANTHER" id="PTHR43385:SF1">
    <property type="entry name" value="RIBOFLAVIN TRANSPORTER RIBJ"/>
    <property type="match status" value="1"/>
</dbReference>
<evidence type="ECO:0000313" key="8">
    <source>
        <dbReference type="Proteomes" id="UP000601027"/>
    </source>
</evidence>
<dbReference type="SUPFAM" id="SSF103473">
    <property type="entry name" value="MFS general substrate transporter"/>
    <property type="match status" value="1"/>
</dbReference>
<dbReference type="Gene3D" id="1.20.1250.20">
    <property type="entry name" value="MFS general substrate transporter like domains"/>
    <property type="match status" value="1"/>
</dbReference>
<dbReference type="InterPro" id="IPR052983">
    <property type="entry name" value="MFS_Riboflavin_Transporter"/>
</dbReference>
<keyword evidence="4 6" id="KW-1133">Transmembrane helix</keyword>
<feature type="transmembrane region" description="Helical" evidence="6">
    <location>
        <begin position="218"/>
        <end position="240"/>
    </location>
</feature>
<evidence type="ECO:0000313" key="7">
    <source>
        <dbReference type="EMBL" id="MBM0230721.1"/>
    </source>
</evidence>
<feature type="transmembrane region" description="Helical" evidence="6">
    <location>
        <begin position="252"/>
        <end position="271"/>
    </location>
</feature>
<keyword evidence="8" id="KW-1185">Reference proteome</keyword>
<dbReference type="RefSeq" id="WP_203173207.1">
    <property type="nucleotide sequence ID" value="NZ_JAEVHM010000003.1"/>
</dbReference>
<proteinExistence type="predicted"/>
<comment type="subcellular location">
    <subcellularLocation>
        <location evidence="1">Membrane</location>
        <topology evidence="1">Multi-pass membrane protein</topology>
    </subcellularLocation>
</comment>
<organism evidence="7 8">
    <name type="scientific">Micromonospora parastrephiae</name>
    <dbReference type="NCBI Taxonomy" id="2806101"/>
    <lineage>
        <taxon>Bacteria</taxon>
        <taxon>Bacillati</taxon>
        <taxon>Actinomycetota</taxon>
        <taxon>Actinomycetes</taxon>
        <taxon>Micromonosporales</taxon>
        <taxon>Micromonosporaceae</taxon>
        <taxon>Micromonospora</taxon>
    </lineage>
</organism>
<evidence type="ECO:0000256" key="2">
    <source>
        <dbReference type="ARBA" id="ARBA00022448"/>
    </source>
</evidence>
<evidence type="ECO:0000256" key="5">
    <source>
        <dbReference type="ARBA" id="ARBA00023136"/>
    </source>
</evidence>
<dbReference type="InterPro" id="IPR036259">
    <property type="entry name" value="MFS_trans_sf"/>
</dbReference>
<protein>
    <submittedName>
        <fullName evidence="7">MFS transporter</fullName>
    </submittedName>
</protein>
<accession>A0ABS1XN79</accession>
<feature type="transmembrane region" description="Helical" evidence="6">
    <location>
        <begin position="169"/>
        <end position="190"/>
    </location>
</feature>
<dbReference type="Pfam" id="PF07690">
    <property type="entry name" value="MFS_1"/>
    <property type="match status" value="1"/>
</dbReference>
<keyword evidence="5 6" id="KW-0472">Membrane</keyword>
<feature type="transmembrane region" description="Helical" evidence="6">
    <location>
        <begin position="82"/>
        <end position="100"/>
    </location>
</feature>
<feature type="transmembrane region" description="Helical" evidence="6">
    <location>
        <begin position="342"/>
        <end position="365"/>
    </location>
</feature>
<gene>
    <name evidence="7" type="ORF">JNW91_01780</name>
</gene>
<dbReference type="CDD" id="cd17355">
    <property type="entry name" value="MFS_YcxA_like"/>
    <property type="match status" value="1"/>
</dbReference>
<comment type="caution">
    <text evidence="7">The sequence shown here is derived from an EMBL/GenBank/DDBJ whole genome shotgun (WGS) entry which is preliminary data.</text>
</comment>
<dbReference type="PANTHER" id="PTHR43385">
    <property type="entry name" value="RIBOFLAVIN TRANSPORTER RIBJ"/>
    <property type="match status" value="1"/>
</dbReference>
<feature type="transmembrane region" description="Helical" evidence="6">
    <location>
        <begin position="106"/>
        <end position="130"/>
    </location>
</feature>
<feature type="transmembrane region" description="Helical" evidence="6">
    <location>
        <begin position="15"/>
        <end position="38"/>
    </location>
</feature>
<feature type="transmembrane region" description="Helical" evidence="6">
    <location>
        <begin position="50"/>
        <end position="70"/>
    </location>
</feature>
<name>A0ABS1XN79_9ACTN</name>
<dbReference type="Proteomes" id="UP000601027">
    <property type="component" value="Unassembled WGS sequence"/>
</dbReference>
<feature type="transmembrane region" description="Helical" evidence="6">
    <location>
        <begin position="371"/>
        <end position="393"/>
    </location>
</feature>
<sequence>MTGEEGSGSRRRRTVLAALSITQTIGYGILLYSFAVLLQPMTRDLNSSPAVVTGAYTASILTGAVVAVPFGRWLDRHGGRALMTTGSMGGAMLLLIWSRVETVAQLYVVQCGIGIVGAATLYDAAIPVVVSWYDTRTRPRALLTVTVAAGFASTIFLPLSGWLVEHHGWRTSVMILGLLYASTIPLHTLVRRPHRRIGTAGPQPAPAPGRSVALRDRAFWLIAVGLTLEAGAVNAFNVHIVSALGHWGHGPAFSAGIAGLIGVFSVAGRLVTTGLRRWCATAVMTAAVFGLQAVAAFLLPVIATSPVGAIGAVIGFGIGAGVGTIAKPILLSERYGTQDYGTLAAVVAIPMTLAKAGAPLAASFINSSTGGYRVALVSIGGSCMLAAVALTAVRIPRTIPVRG</sequence>